<keyword evidence="2" id="KW-0812">Transmembrane</keyword>
<keyword evidence="2" id="KW-1133">Transmembrane helix</keyword>
<accession>A0AAV7SGP2</accession>
<keyword evidence="4" id="KW-1185">Reference proteome</keyword>
<name>A0AAV7SGP2_PLEWA</name>
<dbReference type="EMBL" id="JANPWB010000008">
    <property type="protein sequence ID" value="KAJ1163224.1"/>
    <property type="molecule type" value="Genomic_DNA"/>
</dbReference>
<feature type="compositionally biased region" description="Basic and acidic residues" evidence="1">
    <location>
        <begin position="91"/>
        <end position="100"/>
    </location>
</feature>
<dbReference type="AlphaFoldDB" id="A0AAV7SGP2"/>
<evidence type="ECO:0000313" key="3">
    <source>
        <dbReference type="EMBL" id="KAJ1163224.1"/>
    </source>
</evidence>
<gene>
    <name evidence="3" type="ORF">NDU88_003687</name>
</gene>
<organism evidence="3 4">
    <name type="scientific">Pleurodeles waltl</name>
    <name type="common">Iberian ribbed newt</name>
    <dbReference type="NCBI Taxonomy" id="8319"/>
    <lineage>
        <taxon>Eukaryota</taxon>
        <taxon>Metazoa</taxon>
        <taxon>Chordata</taxon>
        <taxon>Craniata</taxon>
        <taxon>Vertebrata</taxon>
        <taxon>Euteleostomi</taxon>
        <taxon>Amphibia</taxon>
        <taxon>Batrachia</taxon>
        <taxon>Caudata</taxon>
        <taxon>Salamandroidea</taxon>
        <taxon>Salamandridae</taxon>
        <taxon>Pleurodelinae</taxon>
        <taxon>Pleurodeles</taxon>
    </lineage>
</organism>
<evidence type="ECO:0000313" key="4">
    <source>
        <dbReference type="Proteomes" id="UP001066276"/>
    </source>
</evidence>
<evidence type="ECO:0000256" key="1">
    <source>
        <dbReference type="SAM" id="MobiDB-lite"/>
    </source>
</evidence>
<proteinExistence type="predicted"/>
<sequence length="158" mass="16210">MNLDLIPVLGGAPLLGALQFAVVSLPAVIFLLWVLPWWSDAERAGPGASLRLEACLAEGTTARPGEAFTLRRSGVCGRCFLGGGVPRRSHRAADPREKSGRPLALGVRPGGGGRAAAGPGQASLPGLRRCGRLLCPAALEVAGGGNLGPRWDAASGEW</sequence>
<feature type="transmembrane region" description="Helical" evidence="2">
    <location>
        <begin position="12"/>
        <end position="35"/>
    </location>
</feature>
<dbReference type="Proteomes" id="UP001066276">
    <property type="component" value="Chromosome 4_2"/>
</dbReference>
<comment type="caution">
    <text evidence="3">The sequence shown here is derived from an EMBL/GenBank/DDBJ whole genome shotgun (WGS) entry which is preliminary data.</text>
</comment>
<evidence type="ECO:0000256" key="2">
    <source>
        <dbReference type="SAM" id="Phobius"/>
    </source>
</evidence>
<reference evidence="3" key="1">
    <citation type="journal article" date="2022" name="bioRxiv">
        <title>Sequencing and chromosome-scale assembly of the giantPleurodeles waltlgenome.</title>
        <authorList>
            <person name="Brown T."/>
            <person name="Elewa A."/>
            <person name="Iarovenko S."/>
            <person name="Subramanian E."/>
            <person name="Araus A.J."/>
            <person name="Petzold A."/>
            <person name="Susuki M."/>
            <person name="Suzuki K.-i.T."/>
            <person name="Hayashi T."/>
            <person name="Toyoda A."/>
            <person name="Oliveira C."/>
            <person name="Osipova E."/>
            <person name="Leigh N.D."/>
            <person name="Simon A."/>
            <person name="Yun M.H."/>
        </authorList>
    </citation>
    <scope>NUCLEOTIDE SEQUENCE</scope>
    <source>
        <strain evidence="3">20211129_DDA</strain>
        <tissue evidence="3">Liver</tissue>
    </source>
</reference>
<protein>
    <submittedName>
        <fullName evidence="3">Uncharacterized protein</fullName>
    </submittedName>
</protein>
<keyword evidence="2" id="KW-0472">Membrane</keyword>
<feature type="region of interest" description="Disordered" evidence="1">
    <location>
        <begin position="88"/>
        <end position="121"/>
    </location>
</feature>